<dbReference type="InterPro" id="IPR050060">
    <property type="entry name" value="Phosphoglucosamine_mutase"/>
</dbReference>
<feature type="active site" description="Phosphoserine intermediate" evidence="8">
    <location>
        <position position="101"/>
    </location>
</feature>
<dbReference type="SUPFAM" id="SSF53738">
    <property type="entry name" value="Phosphoglucomutase, first 3 domains"/>
    <property type="match status" value="3"/>
</dbReference>
<feature type="modified residue" description="Phosphoserine" evidence="8">
    <location>
        <position position="101"/>
    </location>
</feature>
<dbReference type="InterPro" id="IPR006352">
    <property type="entry name" value="GlmM_bact"/>
</dbReference>
<feature type="binding site" description="via phosphate group" evidence="8">
    <location>
        <position position="101"/>
    </location>
    <ligand>
        <name>Mg(2+)</name>
        <dbReference type="ChEBI" id="CHEBI:18420"/>
    </ligand>
</feature>
<gene>
    <name evidence="8" type="primary">glmM</name>
    <name evidence="15" type="ORF">ENV75_00585</name>
</gene>
<dbReference type="InterPro" id="IPR005843">
    <property type="entry name" value="A-D-PHexomutase_C"/>
</dbReference>
<sequence>MSLFGTDGIRGTINIYPMIPEICMKAGMALCFLLKERLPHKPKVLIGKDTRISGYVIESALTAGITSMGGDVYLAGPIPTPAVAFLVKSMRVDAGIIISASHNPFPDNGIKIFSNDGFKLPKKIEKNIEKLLNDPNFPPQRPLAQSLGKAYRIQDATGRYIEFVKSTLPRDASLEGLKVVVDPANGSAYKITPVLFRELGAQVITINDTPDGLNINRDCGALYPEKLINKVKETTSHLGIAHDGDADRTILIDEKGNIVDGDFILCVWANELKKEKKLKKNTVVATVMTNMGVEKYMNENGIKLIRTKVGDKYVVEKMLRGGYNLGGEQSGHIVCLDYTNTGDGAITAVQVAYIMKKNEKALSELTKDIKRYPQVLKNIKIPESLSKKEIGSRIEKISRKASDLERKMKGRILIRASGTEPKIRIMVEDENPERVKKIAGELEQIANNILNL</sequence>
<dbReference type="GO" id="GO:0006048">
    <property type="term" value="P:UDP-N-acetylglucosamine biosynthetic process"/>
    <property type="evidence" value="ECO:0007669"/>
    <property type="project" value="TreeGrafter"/>
</dbReference>
<comment type="PTM">
    <text evidence="8">Activated by phosphorylation.</text>
</comment>
<dbReference type="Pfam" id="PF02878">
    <property type="entry name" value="PGM_PMM_I"/>
    <property type="match status" value="1"/>
</dbReference>
<dbReference type="Gene3D" id="3.40.120.10">
    <property type="entry name" value="Alpha-D-Glucose-1,6-Bisphosphate, subunit A, domain 3"/>
    <property type="match status" value="3"/>
</dbReference>
<evidence type="ECO:0000256" key="3">
    <source>
        <dbReference type="ARBA" id="ARBA00022723"/>
    </source>
</evidence>
<evidence type="ECO:0000256" key="2">
    <source>
        <dbReference type="ARBA" id="ARBA00022553"/>
    </source>
</evidence>
<evidence type="ECO:0000256" key="1">
    <source>
        <dbReference type="ARBA" id="ARBA00010231"/>
    </source>
</evidence>
<evidence type="ECO:0000256" key="7">
    <source>
        <dbReference type="ARBA" id="ARBA00068193"/>
    </source>
</evidence>
<evidence type="ECO:0000259" key="14">
    <source>
        <dbReference type="Pfam" id="PF02880"/>
    </source>
</evidence>
<evidence type="ECO:0000259" key="12">
    <source>
        <dbReference type="Pfam" id="PF02878"/>
    </source>
</evidence>
<dbReference type="GO" id="GO:0000287">
    <property type="term" value="F:magnesium ion binding"/>
    <property type="evidence" value="ECO:0007669"/>
    <property type="project" value="UniProtKB-UniRule"/>
</dbReference>
<keyword evidence="4 8" id="KW-0460">Magnesium</keyword>
<dbReference type="CDD" id="cd05802">
    <property type="entry name" value="GlmM"/>
    <property type="match status" value="1"/>
</dbReference>
<accession>A0A7C4EKC9</accession>
<dbReference type="InterPro" id="IPR005844">
    <property type="entry name" value="A-D-PHexomutase_a/b/a-I"/>
</dbReference>
<evidence type="ECO:0000259" key="13">
    <source>
        <dbReference type="Pfam" id="PF02879"/>
    </source>
</evidence>
<dbReference type="Pfam" id="PF00408">
    <property type="entry name" value="PGM_PMM_IV"/>
    <property type="match status" value="1"/>
</dbReference>
<comment type="caution">
    <text evidence="15">The sequence shown here is derived from an EMBL/GenBank/DDBJ whole genome shotgun (WGS) entry which is preliminary data.</text>
</comment>
<dbReference type="EMBL" id="DTHO01000005">
    <property type="protein sequence ID" value="HGG98944.1"/>
    <property type="molecule type" value="Genomic_DNA"/>
</dbReference>
<dbReference type="InterPro" id="IPR005841">
    <property type="entry name" value="Alpha-D-phosphohexomutase_SF"/>
</dbReference>
<keyword evidence="3 8" id="KW-0479">Metal-binding</keyword>
<dbReference type="HAMAP" id="MF_01554_B">
    <property type="entry name" value="GlmM_B"/>
    <property type="match status" value="1"/>
</dbReference>
<feature type="domain" description="Alpha-D-phosphohexomutase alpha/beta/alpha" evidence="13">
    <location>
        <begin position="159"/>
        <end position="256"/>
    </location>
</feature>
<organism evidence="15">
    <name type="scientific">Thermodesulfovibrio aggregans</name>
    <dbReference type="NCBI Taxonomy" id="86166"/>
    <lineage>
        <taxon>Bacteria</taxon>
        <taxon>Pseudomonadati</taxon>
        <taxon>Nitrospirota</taxon>
        <taxon>Thermodesulfovibrionia</taxon>
        <taxon>Thermodesulfovibrionales</taxon>
        <taxon>Thermodesulfovibrionaceae</taxon>
        <taxon>Thermodesulfovibrio</taxon>
    </lineage>
</organism>
<keyword evidence="2 8" id="KW-0597">Phosphoprotein</keyword>
<dbReference type="FunFam" id="3.40.120.10:FF:000002">
    <property type="entry name" value="Phosphoglucosamine mutase"/>
    <property type="match status" value="1"/>
</dbReference>
<dbReference type="InterPro" id="IPR005845">
    <property type="entry name" value="A-D-PHexomutase_a/b/a-II"/>
</dbReference>
<comment type="catalytic activity">
    <reaction evidence="8 10">
        <text>alpha-D-glucosamine 1-phosphate = D-glucosamine 6-phosphate</text>
        <dbReference type="Rhea" id="RHEA:23424"/>
        <dbReference type="ChEBI" id="CHEBI:58516"/>
        <dbReference type="ChEBI" id="CHEBI:58725"/>
        <dbReference type="EC" id="5.4.2.10"/>
    </reaction>
</comment>
<evidence type="ECO:0000256" key="5">
    <source>
        <dbReference type="ARBA" id="ARBA00023235"/>
    </source>
</evidence>
<evidence type="ECO:0000256" key="8">
    <source>
        <dbReference type="HAMAP-Rule" id="MF_01554"/>
    </source>
</evidence>
<proteinExistence type="inferred from homology"/>
<dbReference type="GO" id="GO:0005829">
    <property type="term" value="C:cytosol"/>
    <property type="evidence" value="ECO:0007669"/>
    <property type="project" value="TreeGrafter"/>
</dbReference>
<dbReference type="InterPro" id="IPR005846">
    <property type="entry name" value="A-D-PHexomutase_a/b/a-III"/>
</dbReference>
<dbReference type="GO" id="GO:0008966">
    <property type="term" value="F:phosphoglucosamine mutase activity"/>
    <property type="evidence" value="ECO:0007669"/>
    <property type="project" value="UniProtKB-UniRule"/>
</dbReference>
<name>A0A7C4EKC9_9BACT</name>
<comment type="cofactor">
    <cofactor evidence="8">
        <name>Mg(2+)</name>
        <dbReference type="ChEBI" id="CHEBI:18420"/>
    </cofactor>
    <text evidence="8">Binds 1 Mg(2+) ion per subunit.</text>
</comment>
<dbReference type="Gene3D" id="3.30.310.50">
    <property type="entry name" value="Alpha-D-phosphohexomutase, C-terminal domain"/>
    <property type="match status" value="1"/>
</dbReference>
<dbReference type="InterPro" id="IPR016066">
    <property type="entry name" value="A-D-PHexomutase_CS"/>
</dbReference>
<feature type="domain" description="Alpha-D-phosphohexomutase C-terminal" evidence="11">
    <location>
        <begin position="378"/>
        <end position="442"/>
    </location>
</feature>
<dbReference type="GO" id="GO:0004615">
    <property type="term" value="F:phosphomannomutase activity"/>
    <property type="evidence" value="ECO:0007669"/>
    <property type="project" value="TreeGrafter"/>
</dbReference>
<feature type="binding site" evidence="8">
    <location>
        <position position="245"/>
    </location>
    <ligand>
        <name>Mg(2+)</name>
        <dbReference type="ChEBI" id="CHEBI:18420"/>
    </ligand>
</feature>
<dbReference type="SUPFAM" id="SSF55957">
    <property type="entry name" value="Phosphoglucomutase, C-terminal domain"/>
    <property type="match status" value="1"/>
</dbReference>
<dbReference type="NCBIfam" id="NF008139">
    <property type="entry name" value="PRK10887.1"/>
    <property type="match status" value="1"/>
</dbReference>
<dbReference type="PRINTS" id="PR00509">
    <property type="entry name" value="PGMPMM"/>
</dbReference>
<keyword evidence="5 8" id="KW-0413">Isomerase</keyword>
<evidence type="ECO:0000256" key="9">
    <source>
        <dbReference type="RuleBase" id="RU004326"/>
    </source>
</evidence>
<dbReference type="GO" id="GO:0005975">
    <property type="term" value="P:carbohydrate metabolic process"/>
    <property type="evidence" value="ECO:0007669"/>
    <property type="project" value="InterPro"/>
</dbReference>
<evidence type="ECO:0000256" key="4">
    <source>
        <dbReference type="ARBA" id="ARBA00022842"/>
    </source>
</evidence>
<comment type="function">
    <text evidence="8 10">Catalyzes the conversion of glucosamine-6-phosphate to glucosamine-1-phosphate.</text>
</comment>
<dbReference type="InterPro" id="IPR036900">
    <property type="entry name" value="A-D-PHexomutase_C_sf"/>
</dbReference>
<feature type="domain" description="Alpha-D-phosphohexomutase alpha/beta/alpha" evidence="12">
    <location>
        <begin position="2"/>
        <end position="134"/>
    </location>
</feature>
<dbReference type="PANTHER" id="PTHR42946">
    <property type="entry name" value="PHOSPHOHEXOSE MUTASE"/>
    <property type="match status" value="1"/>
</dbReference>
<dbReference type="InterPro" id="IPR016055">
    <property type="entry name" value="A-D-PHexomutase_a/b/a-I/II/III"/>
</dbReference>
<evidence type="ECO:0000256" key="10">
    <source>
        <dbReference type="RuleBase" id="RU004327"/>
    </source>
</evidence>
<dbReference type="AlphaFoldDB" id="A0A7C4EKC9"/>
<protein>
    <recommendedName>
        <fullName evidence="7 8">Phosphoglucosamine mutase</fullName>
        <ecNumber evidence="6 8">5.4.2.10</ecNumber>
    </recommendedName>
</protein>
<dbReference type="PANTHER" id="PTHR42946:SF1">
    <property type="entry name" value="PHOSPHOGLUCOMUTASE (ALPHA-D-GLUCOSE-1,6-BISPHOSPHATE-DEPENDENT)"/>
    <property type="match status" value="1"/>
</dbReference>
<feature type="binding site" evidence="8">
    <location>
        <position position="247"/>
    </location>
    <ligand>
        <name>Mg(2+)</name>
        <dbReference type="ChEBI" id="CHEBI:18420"/>
    </ligand>
</feature>
<dbReference type="NCBIfam" id="TIGR01455">
    <property type="entry name" value="glmM"/>
    <property type="match status" value="1"/>
</dbReference>
<comment type="similarity">
    <text evidence="1 8 9">Belongs to the phosphohexose mutase family.</text>
</comment>
<dbReference type="EC" id="5.4.2.10" evidence="6 8"/>
<dbReference type="FunFam" id="3.40.120.10:FF:000001">
    <property type="entry name" value="Phosphoglucosamine mutase"/>
    <property type="match status" value="1"/>
</dbReference>
<dbReference type="GO" id="GO:0009252">
    <property type="term" value="P:peptidoglycan biosynthetic process"/>
    <property type="evidence" value="ECO:0007669"/>
    <property type="project" value="TreeGrafter"/>
</dbReference>
<evidence type="ECO:0000313" key="15">
    <source>
        <dbReference type="EMBL" id="HGG98944.1"/>
    </source>
</evidence>
<reference evidence="15" key="1">
    <citation type="journal article" date="2020" name="mSystems">
        <title>Genome- and Community-Level Interaction Insights into Carbon Utilization and Element Cycling Functions of Hydrothermarchaeota in Hydrothermal Sediment.</title>
        <authorList>
            <person name="Zhou Z."/>
            <person name="Liu Y."/>
            <person name="Xu W."/>
            <person name="Pan J."/>
            <person name="Luo Z.H."/>
            <person name="Li M."/>
        </authorList>
    </citation>
    <scope>NUCLEOTIDE SEQUENCE [LARGE SCALE GENOMIC DNA]</scope>
    <source>
        <strain evidence="15">SpSt-788</strain>
    </source>
</reference>
<dbReference type="PROSITE" id="PS00710">
    <property type="entry name" value="PGM_PMM"/>
    <property type="match status" value="1"/>
</dbReference>
<evidence type="ECO:0000259" key="11">
    <source>
        <dbReference type="Pfam" id="PF00408"/>
    </source>
</evidence>
<feature type="domain" description="Alpha-D-phosphohexomutase alpha/beta/alpha" evidence="14">
    <location>
        <begin position="260"/>
        <end position="372"/>
    </location>
</feature>
<feature type="binding site" evidence="8">
    <location>
        <position position="243"/>
    </location>
    <ligand>
        <name>Mg(2+)</name>
        <dbReference type="ChEBI" id="CHEBI:18420"/>
    </ligand>
</feature>
<evidence type="ECO:0000256" key="6">
    <source>
        <dbReference type="ARBA" id="ARBA00066330"/>
    </source>
</evidence>
<dbReference type="Pfam" id="PF02880">
    <property type="entry name" value="PGM_PMM_III"/>
    <property type="match status" value="1"/>
</dbReference>
<dbReference type="Pfam" id="PF02879">
    <property type="entry name" value="PGM_PMM_II"/>
    <property type="match status" value="1"/>
</dbReference>